<accession>A0A6U3QGQ6</accession>
<organism evidence="1">
    <name type="scientific">Ditylum brightwellii</name>
    <dbReference type="NCBI Taxonomy" id="49249"/>
    <lineage>
        <taxon>Eukaryota</taxon>
        <taxon>Sar</taxon>
        <taxon>Stramenopiles</taxon>
        <taxon>Ochrophyta</taxon>
        <taxon>Bacillariophyta</taxon>
        <taxon>Mediophyceae</taxon>
        <taxon>Lithodesmiophycidae</taxon>
        <taxon>Lithodesmiales</taxon>
        <taxon>Lithodesmiaceae</taxon>
        <taxon>Ditylum</taxon>
    </lineage>
</organism>
<dbReference type="AlphaFoldDB" id="A0A6U3QGQ6"/>
<protein>
    <submittedName>
        <fullName evidence="1">Uncharacterized protein</fullName>
    </submittedName>
</protein>
<proteinExistence type="predicted"/>
<dbReference type="EMBL" id="HBGN01010954">
    <property type="protein sequence ID" value="CAD9322395.1"/>
    <property type="molecule type" value="Transcribed_RNA"/>
</dbReference>
<name>A0A6U3QGQ6_9STRA</name>
<dbReference type="EMBL" id="HBGN01010955">
    <property type="protein sequence ID" value="CAD9322396.1"/>
    <property type="molecule type" value="Transcribed_RNA"/>
</dbReference>
<evidence type="ECO:0000313" key="1">
    <source>
        <dbReference type="EMBL" id="CAD9322395.1"/>
    </source>
</evidence>
<reference evidence="1" key="1">
    <citation type="submission" date="2021-01" db="EMBL/GenBank/DDBJ databases">
        <authorList>
            <person name="Corre E."/>
            <person name="Pelletier E."/>
            <person name="Niang G."/>
            <person name="Scheremetjew M."/>
            <person name="Finn R."/>
            <person name="Kale V."/>
            <person name="Holt S."/>
            <person name="Cochrane G."/>
            <person name="Meng A."/>
            <person name="Brown T."/>
            <person name="Cohen L."/>
        </authorList>
    </citation>
    <scope>NUCLEOTIDE SEQUENCE</scope>
    <source>
        <strain evidence="1">Pop2</strain>
    </source>
</reference>
<sequence>MKERGQKNAKNEIDLLFLLPVFPTTDIGGAKEKNDPAVCVDDTTCRDFFKKVDPSSAGWLLQSSVLLSENTHLHSNASLQDLSRFPHVAVPVFHCGGHLPLFDDFFTGFLGVQTQRSCVDF</sequence>
<evidence type="ECO:0000313" key="2">
    <source>
        <dbReference type="EMBL" id="CAD9322396.1"/>
    </source>
</evidence>
<gene>
    <name evidence="1" type="ORF">DBRI1063_LOCUS7005</name>
    <name evidence="2" type="ORF">DBRI1063_LOCUS7006</name>
</gene>